<dbReference type="SUPFAM" id="SSF46689">
    <property type="entry name" value="Homeodomain-like"/>
    <property type="match status" value="1"/>
</dbReference>
<dbReference type="InterPro" id="IPR009057">
    <property type="entry name" value="Homeodomain-like_sf"/>
</dbReference>
<protein>
    <submittedName>
        <fullName evidence="6">TetR/AcrR family transcriptional regulator</fullName>
    </submittedName>
</protein>
<keyword evidence="3" id="KW-0804">Transcription</keyword>
<keyword evidence="2 4" id="KW-0238">DNA-binding</keyword>
<keyword evidence="1" id="KW-0805">Transcription regulation</keyword>
<keyword evidence="7" id="KW-1185">Reference proteome</keyword>
<dbReference type="Proteomes" id="UP001595712">
    <property type="component" value="Unassembled WGS sequence"/>
</dbReference>
<dbReference type="Pfam" id="PF13305">
    <property type="entry name" value="TetR_C_33"/>
    <property type="match status" value="1"/>
</dbReference>
<reference evidence="7" key="1">
    <citation type="journal article" date="2019" name="Int. J. Syst. Evol. Microbiol.">
        <title>The Global Catalogue of Microorganisms (GCM) 10K type strain sequencing project: providing services to taxonomists for standard genome sequencing and annotation.</title>
        <authorList>
            <consortium name="The Broad Institute Genomics Platform"/>
            <consortium name="The Broad Institute Genome Sequencing Center for Infectious Disease"/>
            <person name="Wu L."/>
            <person name="Ma J."/>
        </authorList>
    </citation>
    <scope>NUCLEOTIDE SEQUENCE [LARGE SCALE GENOMIC DNA]</scope>
    <source>
        <strain evidence="7">CGMCC 4.7396</strain>
    </source>
</reference>
<dbReference type="RefSeq" id="WP_387973253.1">
    <property type="nucleotide sequence ID" value="NZ_JBHRWO010000008.1"/>
</dbReference>
<evidence type="ECO:0000313" key="7">
    <source>
        <dbReference type="Proteomes" id="UP001595712"/>
    </source>
</evidence>
<dbReference type="InterPro" id="IPR025996">
    <property type="entry name" value="MT1864/Rv1816-like_C"/>
</dbReference>
<dbReference type="InterPro" id="IPR001647">
    <property type="entry name" value="HTH_TetR"/>
</dbReference>
<dbReference type="PANTHER" id="PTHR30055">
    <property type="entry name" value="HTH-TYPE TRANSCRIPTIONAL REGULATOR RUTR"/>
    <property type="match status" value="1"/>
</dbReference>
<gene>
    <name evidence="6" type="ORF">ACFO8M_08445</name>
</gene>
<dbReference type="EMBL" id="JBHRWO010000008">
    <property type="protein sequence ID" value="MFC3492511.1"/>
    <property type="molecule type" value="Genomic_DNA"/>
</dbReference>
<organism evidence="6 7">
    <name type="scientific">Glycomyces rhizosphaerae</name>
    <dbReference type="NCBI Taxonomy" id="2054422"/>
    <lineage>
        <taxon>Bacteria</taxon>
        <taxon>Bacillati</taxon>
        <taxon>Actinomycetota</taxon>
        <taxon>Actinomycetes</taxon>
        <taxon>Glycomycetales</taxon>
        <taxon>Glycomycetaceae</taxon>
        <taxon>Glycomyces</taxon>
    </lineage>
</organism>
<dbReference type="Gene3D" id="1.10.357.10">
    <property type="entry name" value="Tetracycline Repressor, domain 2"/>
    <property type="match status" value="1"/>
</dbReference>
<evidence type="ECO:0000256" key="4">
    <source>
        <dbReference type="PROSITE-ProRule" id="PRU00335"/>
    </source>
</evidence>
<dbReference type="PANTHER" id="PTHR30055:SF234">
    <property type="entry name" value="HTH-TYPE TRANSCRIPTIONAL REGULATOR BETI"/>
    <property type="match status" value="1"/>
</dbReference>
<dbReference type="InterPro" id="IPR036271">
    <property type="entry name" value="Tet_transcr_reg_TetR-rel_C_sf"/>
</dbReference>
<dbReference type="InterPro" id="IPR050109">
    <property type="entry name" value="HTH-type_TetR-like_transc_reg"/>
</dbReference>
<name>A0ABV7PWV0_9ACTN</name>
<evidence type="ECO:0000256" key="1">
    <source>
        <dbReference type="ARBA" id="ARBA00023015"/>
    </source>
</evidence>
<comment type="caution">
    <text evidence="6">The sequence shown here is derived from an EMBL/GenBank/DDBJ whole genome shotgun (WGS) entry which is preliminary data.</text>
</comment>
<proteinExistence type="predicted"/>
<evidence type="ECO:0000259" key="5">
    <source>
        <dbReference type="PROSITE" id="PS50977"/>
    </source>
</evidence>
<dbReference type="PROSITE" id="PS50977">
    <property type="entry name" value="HTH_TETR_2"/>
    <property type="match status" value="1"/>
</dbReference>
<accession>A0ABV7PWV0</accession>
<dbReference type="SUPFAM" id="SSF48498">
    <property type="entry name" value="Tetracyclin repressor-like, C-terminal domain"/>
    <property type="match status" value="1"/>
</dbReference>
<feature type="domain" description="HTH tetR-type" evidence="5">
    <location>
        <begin position="12"/>
        <end position="72"/>
    </location>
</feature>
<evidence type="ECO:0000313" key="6">
    <source>
        <dbReference type="EMBL" id="MFC3492511.1"/>
    </source>
</evidence>
<feature type="DNA-binding region" description="H-T-H motif" evidence="4">
    <location>
        <begin position="35"/>
        <end position="54"/>
    </location>
</feature>
<dbReference type="Pfam" id="PF00440">
    <property type="entry name" value="TetR_N"/>
    <property type="match status" value="1"/>
</dbReference>
<evidence type="ECO:0000256" key="3">
    <source>
        <dbReference type="ARBA" id="ARBA00023163"/>
    </source>
</evidence>
<sequence length="190" mass="20602">MATQQRKERERAQRESLIVEAAREMAEADGWPSVTVRKLAERIEYSQPVLYSHFAGRSAIIDAVALQGCAELAVILDKAGVAGPEGGGLAAVARAYLDFANTQPAVFDAIFSLAEGLPFGPDAPEPLKAAFASLYRVFAPLAKEGQDPDAFTETGWAAIHGLAVLSRTKRLRPDLERHRLEILVRQFTSG</sequence>
<evidence type="ECO:0000256" key="2">
    <source>
        <dbReference type="ARBA" id="ARBA00023125"/>
    </source>
</evidence>